<evidence type="ECO:0000313" key="10">
    <source>
        <dbReference type="EnsemblMetazoa" id="AMEC011402-PA"/>
    </source>
</evidence>
<name>A0A182TZZ0_9DIPT</name>
<dbReference type="AlphaFoldDB" id="A0A182TZZ0"/>
<dbReference type="InterPro" id="IPR050971">
    <property type="entry name" value="Cadherin-domain_protein"/>
</dbReference>
<dbReference type="SMART" id="SM00112">
    <property type="entry name" value="CA"/>
    <property type="match status" value="2"/>
</dbReference>
<dbReference type="FunFam" id="2.60.40.60:FF:000298">
    <property type="entry name" value="DE-cadherin"/>
    <property type="match status" value="1"/>
</dbReference>
<dbReference type="InterPro" id="IPR015919">
    <property type="entry name" value="Cadherin-like_sf"/>
</dbReference>
<dbReference type="PROSITE" id="PS50268">
    <property type="entry name" value="CADHERIN_2"/>
    <property type="match status" value="3"/>
</dbReference>
<evidence type="ECO:0000259" key="9">
    <source>
        <dbReference type="PROSITE" id="PS50268"/>
    </source>
</evidence>
<protein>
    <recommendedName>
        <fullName evidence="9">Cadherin domain-containing protein</fullName>
    </recommendedName>
</protein>
<evidence type="ECO:0000256" key="5">
    <source>
        <dbReference type="ARBA" id="ARBA00022889"/>
    </source>
</evidence>
<organism evidence="10 11">
    <name type="scientific">Anopheles melas</name>
    <dbReference type="NCBI Taxonomy" id="34690"/>
    <lineage>
        <taxon>Eukaryota</taxon>
        <taxon>Metazoa</taxon>
        <taxon>Ecdysozoa</taxon>
        <taxon>Arthropoda</taxon>
        <taxon>Hexapoda</taxon>
        <taxon>Insecta</taxon>
        <taxon>Pterygota</taxon>
        <taxon>Neoptera</taxon>
        <taxon>Endopterygota</taxon>
        <taxon>Diptera</taxon>
        <taxon>Nematocera</taxon>
        <taxon>Culicoidea</taxon>
        <taxon>Culicidae</taxon>
        <taxon>Anophelinae</taxon>
        <taxon>Anopheles</taxon>
    </lineage>
</organism>
<evidence type="ECO:0000256" key="4">
    <source>
        <dbReference type="ARBA" id="ARBA00022837"/>
    </source>
</evidence>
<evidence type="ECO:0000256" key="8">
    <source>
        <dbReference type="PROSITE-ProRule" id="PRU00043"/>
    </source>
</evidence>
<dbReference type="CDD" id="cd11304">
    <property type="entry name" value="Cadherin_repeat"/>
    <property type="match status" value="4"/>
</dbReference>
<dbReference type="PANTHER" id="PTHR24025:SF23">
    <property type="entry name" value="NEURAL-CADHERIN"/>
    <property type="match status" value="1"/>
</dbReference>
<evidence type="ECO:0000256" key="2">
    <source>
        <dbReference type="ARBA" id="ARBA00022692"/>
    </source>
</evidence>
<keyword evidence="5" id="KW-0130">Cell adhesion</keyword>
<dbReference type="Pfam" id="PF00028">
    <property type="entry name" value="Cadherin"/>
    <property type="match status" value="2"/>
</dbReference>
<dbReference type="PANTHER" id="PTHR24025">
    <property type="entry name" value="DESMOGLEIN FAMILY MEMBER"/>
    <property type="match status" value="1"/>
</dbReference>
<dbReference type="GO" id="GO:0007156">
    <property type="term" value="P:homophilic cell adhesion via plasma membrane adhesion molecules"/>
    <property type="evidence" value="ECO:0007669"/>
    <property type="project" value="InterPro"/>
</dbReference>
<evidence type="ECO:0000256" key="3">
    <source>
        <dbReference type="ARBA" id="ARBA00022737"/>
    </source>
</evidence>
<evidence type="ECO:0000256" key="1">
    <source>
        <dbReference type="ARBA" id="ARBA00004370"/>
    </source>
</evidence>
<feature type="domain" description="Cadherin" evidence="9">
    <location>
        <begin position="233"/>
        <end position="319"/>
    </location>
</feature>
<dbReference type="Proteomes" id="UP000075902">
    <property type="component" value="Unassembled WGS sequence"/>
</dbReference>
<dbReference type="SUPFAM" id="SSF49313">
    <property type="entry name" value="Cadherin-like"/>
    <property type="match status" value="4"/>
</dbReference>
<keyword evidence="7" id="KW-0472">Membrane</keyword>
<keyword evidence="6" id="KW-1133">Transmembrane helix</keyword>
<feature type="domain" description="Cadherin" evidence="9">
    <location>
        <begin position="100"/>
        <end position="208"/>
    </location>
</feature>
<sequence length="378" mass="42367">MTCTVRESFVNGVIVIIIFHHPHRGTASKMSLYKPMLSDEQPFSTPVLRVIAIDLNPRQTIEYSLVTTPGERAHFRIDKSTGDITTAHKVTTNNNPPMFNKVRYEKSVTKDMKANLRVATISATDMDDGDNSIIKYEIVQQNPDSSYFKINENNGLLTLTKPIDRSPGQYYSIRVRAYNVDPQGEAVQDAEVDVKVRVVESNKLPPYFTKVQAAALVLNETFKNYTESLAEFEAESNIPEKPEVIFELIQGRAEQTNSKNTFLLEQINNTASIKLGKTLDYETVTEYTLTVSVKNSHDLVAETVLKIKVLDENDIIPVFTEVTSGTIPKNEPPGTPVMQVQAYDLDGTPANNIVSYRIEDETQQLFHIDSLTGSITSR</sequence>
<reference evidence="10" key="2">
    <citation type="submission" date="2020-05" db="UniProtKB">
        <authorList>
            <consortium name="EnsemblMetazoa"/>
        </authorList>
    </citation>
    <scope>IDENTIFICATION</scope>
    <source>
        <strain evidence="10">CM1001059</strain>
    </source>
</reference>
<keyword evidence="11" id="KW-1185">Reference proteome</keyword>
<evidence type="ECO:0000256" key="7">
    <source>
        <dbReference type="ARBA" id="ARBA00023136"/>
    </source>
</evidence>
<dbReference type="InterPro" id="IPR002126">
    <property type="entry name" value="Cadherin-like_dom"/>
</dbReference>
<keyword evidence="4 8" id="KW-0106">Calcium</keyword>
<dbReference type="STRING" id="34690.A0A182TZZ0"/>
<evidence type="ECO:0000256" key="6">
    <source>
        <dbReference type="ARBA" id="ARBA00022989"/>
    </source>
</evidence>
<dbReference type="GO" id="GO:0016020">
    <property type="term" value="C:membrane"/>
    <property type="evidence" value="ECO:0007669"/>
    <property type="project" value="UniProtKB-SubCell"/>
</dbReference>
<dbReference type="FunFam" id="2.60.40.60:FF:000293">
    <property type="entry name" value="DE-cadherin"/>
    <property type="match status" value="1"/>
</dbReference>
<comment type="subcellular location">
    <subcellularLocation>
        <location evidence="1">Membrane</location>
    </subcellularLocation>
</comment>
<accession>A0A182TZZ0</accession>
<dbReference type="PRINTS" id="PR00205">
    <property type="entry name" value="CADHERIN"/>
</dbReference>
<keyword evidence="3" id="KW-0677">Repeat</keyword>
<dbReference type="GO" id="GO:0005509">
    <property type="term" value="F:calcium ion binding"/>
    <property type="evidence" value="ECO:0007669"/>
    <property type="project" value="UniProtKB-UniRule"/>
</dbReference>
<proteinExistence type="predicted"/>
<dbReference type="GO" id="GO:0005911">
    <property type="term" value="C:cell-cell junction"/>
    <property type="evidence" value="ECO:0007669"/>
    <property type="project" value="TreeGrafter"/>
</dbReference>
<reference evidence="11" key="1">
    <citation type="submission" date="2014-01" db="EMBL/GenBank/DDBJ databases">
        <title>The Genome Sequence of Anopheles melas CM1001059_A (V2).</title>
        <authorList>
            <consortium name="The Broad Institute Genomics Platform"/>
            <person name="Neafsey D.E."/>
            <person name="Besansky N."/>
            <person name="Howell P."/>
            <person name="Walton C."/>
            <person name="Young S.K."/>
            <person name="Zeng Q."/>
            <person name="Gargeya S."/>
            <person name="Fitzgerald M."/>
            <person name="Haas B."/>
            <person name="Abouelleil A."/>
            <person name="Allen A.W."/>
            <person name="Alvarado L."/>
            <person name="Arachchi H.M."/>
            <person name="Berlin A.M."/>
            <person name="Chapman S.B."/>
            <person name="Gainer-Dewar J."/>
            <person name="Goldberg J."/>
            <person name="Griggs A."/>
            <person name="Gujja S."/>
            <person name="Hansen M."/>
            <person name="Howarth C."/>
            <person name="Imamovic A."/>
            <person name="Ireland A."/>
            <person name="Larimer J."/>
            <person name="McCowan C."/>
            <person name="Murphy C."/>
            <person name="Pearson M."/>
            <person name="Poon T.W."/>
            <person name="Priest M."/>
            <person name="Roberts A."/>
            <person name="Saif S."/>
            <person name="Shea T."/>
            <person name="Sisk P."/>
            <person name="Sykes S."/>
            <person name="Wortman J."/>
            <person name="Nusbaum C."/>
            <person name="Birren B."/>
        </authorList>
    </citation>
    <scope>NUCLEOTIDE SEQUENCE [LARGE SCALE GENOMIC DNA]</scope>
    <source>
        <strain evidence="11">CM1001059</strain>
    </source>
</reference>
<feature type="domain" description="Cadherin" evidence="9">
    <location>
        <begin position="319"/>
        <end position="376"/>
    </location>
</feature>
<keyword evidence="2" id="KW-0812">Transmembrane</keyword>
<dbReference type="EnsemblMetazoa" id="AMEC011402-RA">
    <property type="protein sequence ID" value="AMEC011402-PA"/>
    <property type="gene ID" value="AMEC011402"/>
</dbReference>
<evidence type="ECO:0000313" key="11">
    <source>
        <dbReference type="Proteomes" id="UP000075902"/>
    </source>
</evidence>
<dbReference type="Gene3D" id="2.60.40.60">
    <property type="entry name" value="Cadherins"/>
    <property type="match status" value="4"/>
</dbReference>
<dbReference type="VEuPathDB" id="VectorBase:AMEC011402"/>